<dbReference type="InterPro" id="IPR046938">
    <property type="entry name" value="DNA_clamp_sf"/>
</dbReference>
<dbReference type="GO" id="GO:0006298">
    <property type="term" value="P:mismatch repair"/>
    <property type="evidence" value="ECO:0007669"/>
    <property type="project" value="TreeGrafter"/>
</dbReference>
<evidence type="ECO:0000256" key="6">
    <source>
        <dbReference type="ARBA" id="ARBA00054163"/>
    </source>
</evidence>
<dbReference type="GO" id="GO:0003677">
    <property type="term" value="F:DNA binding"/>
    <property type="evidence" value="ECO:0007669"/>
    <property type="project" value="UniProtKB-KW"/>
</dbReference>
<dbReference type="InterPro" id="IPR022649">
    <property type="entry name" value="Pr_cel_nuc_antig_C"/>
</dbReference>
<feature type="domain" description="Proliferating cell nuclear antigen PCNA C-terminal" evidence="10">
    <location>
        <begin position="129"/>
        <end position="253"/>
    </location>
</feature>
<dbReference type="Proteomes" id="UP000094565">
    <property type="component" value="Chromosome 1"/>
</dbReference>
<dbReference type="PRINTS" id="PR00339">
    <property type="entry name" value="PCNACYCLIN"/>
</dbReference>
<organism evidence="11 12">
    <name type="scientific">Komagataella pastoris</name>
    <name type="common">Yeast</name>
    <name type="synonym">Pichia pastoris</name>
    <dbReference type="NCBI Taxonomy" id="4922"/>
    <lineage>
        <taxon>Eukaryota</taxon>
        <taxon>Fungi</taxon>
        <taxon>Dikarya</taxon>
        <taxon>Ascomycota</taxon>
        <taxon>Saccharomycotina</taxon>
        <taxon>Pichiomycetes</taxon>
        <taxon>Pichiales</taxon>
        <taxon>Pichiaceae</taxon>
        <taxon>Komagataella</taxon>
    </lineage>
</organism>
<evidence type="ECO:0000259" key="10">
    <source>
        <dbReference type="Pfam" id="PF02747"/>
    </source>
</evidence>
<dbReference type="HAMAP" id="MF_00317">
    <property type="entry name" value="DNApol_clamp_arch"/>
    <property type="match status" value="1"/>
</dbReference>
<sequence>MLEGKFEEASLLKKIVEAMKDCVSSCNFNCTENGISVQAVDNSRVLLISLLIEKDTFEEYRCDRNITLGIGLGSFSKIIGNGANSDYLTIQAEDDADTLGIIFEDKVKDKISEYNLKLLDIDADLLEVDAMETDATITLPSADFAKICKDMKTLSESLQITVTKDSAKFQSAGEIGSGSVVIKPKTDIDHPEESITISLDKPIDLSFGSKYLSDIIKATSLSQKVTIKLTEDSPGVFEYKLPSGYLRFYLAPKFDEGQ</sequence>
<evidence type="ECO:0000259" key="9">
    <source>
        <dbReference type="Pfam" id="PF00705"/>
    </source>
</evidence>
<evidence type="ECO:0000256" key="3">
    <source>
        <dbReference type="ARBA" id="ARBA00022705"/>
    </source>
</evidence>
<dbReference type="GO" id="GO:0030337">
    <property type="term" value="F:DNA polymerase processivity factor activity"/>
    <property type="evidence" value="ECO:0007669"/>
    <property type="project" value="InterPro"/>
</dbReference>
<proteinExistence type="inferred from homology"/>
<dbReference type="NCBIfam" id="TIGR00590">
    <property type="entry name" value="pcna"/>
    <property type="match status" value="1"/>
</dbReference>
<dbReference type="GO" id="GO:0006272">
    <property type="term" value="P:leading strand elongation"/>
    <property type="evidence" value="ECO:0007669"/>
    <property type="project" value="TreeGrafter"/>
</dbReference>
<keyword evidence="12" id="KW-1185">Reference proteome</keyword>
<evidence type="ECO:0000256" key="8">
    <source>
        <dbReference type="RuleBase" id="RU003671"/>
    </source>
</evidence>
<dbReference type="GO" id="GO:0070987">
    <property type="term" value="P:error-free translesion synthesis"/>
    <property type="evidence" value="ECO:0007669"/>
    <property type="project" value="UniProtKB-ARBA"/>
</dbReference>
<dbReference type="GO" id="GO:0006273">
    <property type="term" value="P:lagging strand elongation"/>
    <property type="evidence" value="ECO:0007669"/>
    <property type="project" value="UniProtKB-ARBA"/>
</dbReference>
<feature type="domain" description="Proliferating cell nuclear antigen PCNA N-terminal" evidence="9">
    <location>
        <begin position="1"/>
        <end position="124"/>
    </location>
</feature>
<dbReference type="OrthoDB" id="534348at2759"/>
<dbReference type="GO" id="GO:0006275">
    <property type="term" value="P:regulation of DNA replication"/>
    <property type="evidence" value="ECO:0007669"/>
    <property type="project" value="InterPro"/>
</dbReference>
<evidence type="ECO:0000256" key="2">
    <source>
        <dbReference type="ARBA" id="ARBA00010462"/>
    </source>
</evidence>
<comment type="function">
    <text evidence="6">This protein is an auxiliary protein of DNA polymerase delta and is involved in the control of eukaryotic DNA replication by increasing the polymerase's processibility during elongation of the leading strand. Involved in DNA repair.</text>
</comment>
<evidence type="ECO:0000313" key="12">
    <source>
        <dbReference type="Proteomes" id="UP000094565"/>
    </source>
</evidence>
<reference evidence="11 12" key="1">
    <citation type="submission" date="2016-02" db="EMBL/GenBank/DDBJ databases">
        <title>Comparative genomic and transcriptomic foundation for Pichia pastoris.</title>
        <authorList>
            <person name="Love K.R."/>
            <person name="Shah K.A."/>
            <person name="Whittaker C.A."/>
            <person name="Wu J."/>
            <person name="Bartlett M.C."/>
            <person name="Ma D."/>
            <person name="Leeson R.L."/>
            <person name="Priest M."/>
            <person name="Young S.K."/>
            <person name="Love J.C."/>
        </authorList>
    </citation>
    <scope>NUCLEOTIDE SEQUENCE [LARGE SCALE GENOMIC DNA]</scope>
    <source>
        <strain evidence="11 12">ATCC 28485</strain>
    </source>
</reference>
<evidence type="ECO:0000256" key="7">
    <source>
        <dbReference type="RuleBase" id="RU000641"/>
    </source>
</evidence>
<dbReference type="SUPFAM" id="SSF55979">
    <property type="entry name" value="DNA clamp"/>
    <property type="match status" value="2"/>
</dbReference>
<dbReference type="PROSITE" id="PS00293">
    <property type="entry name" value="PCNA_2"/>
    <property type="match status" value="1"/>
</dbReference>
<dbReference type="InterPro" id="IPR000730">
    <property type="entry name" value="Pr_cel_nuc_antig"/>
</dbReference>
<evidence type="ECO:0000256" key="1">
    <source>
        <dbReference type="ARBA" id="ARBA00004123"/>
    </source>
</evidence>
<keyword evidence="5 7" id="KW-0539">Nucleus</keyword>
<dbReference type="InterPro" id="IPR022648">
    <property type="entry name" value="Pr_cel_nuc_antig_N"/>
</dbReference>
<evidence type="ECO:0000256" key="5">
    <source>
        <dbReference type="ARBA" id="ARBA00023242"/>
    </source>
</evidence>
<dbReference type="Pfam" id="PF02747">
    <property type="entry name" value="PCNA_C"/>
    <property type="match status" value="1"/>
</dbReference>
<comment type="similarity">
    <text evidence="2 8">Belongs to the PCNA family.</text>
</comment>
<comment type="subcellular location">
    <subcellularLocation>
        <location evidence="1 7">Nucleus</location>
    </subcellularLocation>
</comment>
<dbReference type="PANTHER" id="PTHR11352:SF0">
    <property type="entry name" value="PROLIFERATING CELL NUCLEAR ANTIGEN"/>
    <property type="match status" value="1"/>
</dbReference>
<comment type="function">
    <text evidence="7">This protein is an auxiliary protein of DNA polymerase delta and is involved in the control of eukaryotic DNA replication by increasing the polymerase's processivity during elongation of the leading strand.</text>
</comment>
<dbReference type="AlphaFoldDB" id="A0A1B2J7Q7"/>
<gene>
    <name evidence="11" type="primary">POL30</name>
    <name evidence="11" type="ORF">ATY40_BA7500242</name>
</gene>
<dbReference type="EMBL" id="CP014584">
    <property type="protein sequence ID" value="ANZ74040.1"/>
    <property type="molecule type" value="Genomic_DNA"/>
</dbReference>
<dbReference type="CDD" id="cd00577">
    <property type="entry name" value="PCNA"/>
    <property type="match status" value="1"/>
</dbReference>
<dbReference type="InterPro" id="IPR022659">
    <property type="entry name" value="Pr_cel_nuc_antig_CS"/>
</dbReference>
<dbReference type="PROSITE" id="PS01251">
    <property type="entry name" value="PCNA_1"/>
    <property type="match status" value="1"/>
</dbReference>
<dbReference type="PANTHER" id="PTHR11352">
    <property type="entry name" value="PROLIFERATING CELL NUCLEAR ANTIGEN"/>
    <property type="match status" value="1"/>
</dbReference>
<dbReference type="Gene3D" id="3.10.150.10">
    <property type="entry name" value="DNA Polymerase III, subunit A, domain 2"/>
    <property type="match status" value="2"/>
</dbReference>
<dbReference type="GO" id="GO:0043626">
    <property type="term" value="C:PCNA complex"/>
    <property type="evidence" value="ECO:0007669"/>
    <property type="project" value="UniProtKB-ARBA"/>
</dbReference>
<keyword evidence="4 8" id="KW-0238">DNA-binding</keyword>
<protein>
    <recommendedName>
        <fullName evidence="7">DNA sliding clamp PCNA</fullName>
    </recommendedName>
</protein>
<evidence type="ECO:0000256" key="4">
    <source>
        <dbReference type="ARBA" id="ARBA00023125"/>
    </source>
</evidence>
<accession>A0A1B2J7Q7</accession>
<evidence type="ECO:0000313" key="11">
    <source>
        <dbReference type="EMBL" id="ANZ74040.1"/>
    </source>
</evidence>
<dbReference type="Pfam" id="PF00705">
    <property type="entry name" value="PCNA_N"/>
    <property type="match status" value="1"/>
</dbReference>
<name>A0A1B2J7Q7_PICPA</name>
<dbReference type="FunFam" id="3.10.150.10:FF:000006">
    <property type="entry name" value="Proliferating cell nuclear antigen"/>
    <property type="match status" value="1"/>
</dbReference>
<keyword evidence="3 8" id="KW-0235">DNA replication</keyword>